<dbReference type="AlphaFoldDB" id="A0A4R6TTI3"/>
<proteinExistence type="predicted"/>
<organism evidence="1 2">
    <name type="scientific">Aureibacillus halotolerans</name>
    <dbReference type="NCBI Taxonomy" id="1508390"/>
    <lineage>
        <taxon>Bacteria</taxon>
        <taxon>Bacillati</taxon>
        <taxon>Bacillota</taxon>
        <taxon>Bacilli</taxon>
        <taxon>Bacillales</taxon>
        <taxon>Bacillaceae</taxon>
        <taxon>Aureibacillus</taxon>
    </lineage>
</organism>
<evidence type="ECO:0000313" key="2">
    <source>
        <dbReference type="Proteomes" id="UP000295632"/>
    </source>
</evidence>
<keyword evidence="2" id="KW-1185">Reference proteome</keyword>
<dbReference type="Proteomes" id="UP000295632">
    <property type="component" value="Unassembled WGS sequence"/>
</dbReference>
<gene>
    <name evidence="1" type="ORF">EV213_12260</name>
</gene>
<sequence length="411" mass="49268">MKLPFESWLEQQNIENEALELFKEGILCYKNSAYRAALLFSFLGFQTILKYRVLESQQPAILTEGHWEAIQKDLLDDDEWDTRLIQLVRANHDKNIFYVSEDLKSQYEYWKYRRNDCAHAKGNKISEAHVEAYWLFIQSNFYKFVVLGGLEHIFQLIIKHHDLRYTSADEDPQIILDKIESAVKPEDLHLLLNRLVEHVESDPLGIPINDSFVAKFFYLQENYVRECVKFFVNHDMKWIIGLLRYDSNIVTFFNQHGAFIRNLWYDHLITEQDYIIYSSLLRNNMVPDNQLEEAHEKMINRLPTDIFRNRAFTEPAALVFEQKGFFSKLTELAFGTDLNLDKWKWSARNRYAIIFYLERYGFTEHIATRISRVLNGSYPPFDFKFKFDEFLENNEERRLEYERYTNEQLEE</sequence>
<protein>
    <submittedName>
        <fullName evidence="1">Uncharacterized protein</fullName>
    </submittedName>
</protein>
<accession>A0A4R6TTI3</accession>
<dbReference type="OrthoDB" id="789080at2"/>
<evidence type="ECO:0000313" key="1">
    <source>
        <dbReference type="EMBL" id="TDQ35273.1"/>
    </source>
</evidence>
<dbReference type="RefSeq" id="WP_133581981.1">
    <property type="nucleotide sequence ID" value="NZ_SNYJ01000022.1"/>
</dbReference>
<comment type="caution">
    <text evidence="1">The sequence shown here is derived from an EMBL/GenBank/DDBJ whole genome shotgun (WGS) entry which is preliminary data.</text>
</comment>
<name>A0A4R6TTI3_9BACI</name>
<reference evidence="1 2" key="1">
    <citation type="submission" date="2019-03" db="EMBL/GenBank/DDBJ databases">
        <title>Genomic Encyclopedia of Type Strains, Phase IV (KMG-IV): sequencing the most valuable type-strain genomes for metagenomic binning, comparative biology and taxonomic classification.</title>
        <authorList>
            <person name="Goeker M."/>
        </authorList>
    </citation>
    <scope>NUCLEOTIDE SEQUENCE [LARGE SCALE GENOMIC DNA]</scope>
    <source>
        <strain evidence="1 2">DSM 28697</strain>
    </source>
</reference>
<dbReference type="EMBL" id="SNYJ01000022">
    <property type="protein sequence ID" value="TDQ35273.1"/>
    <property type="molecule type" value="Genomic_DNA"/>
</dbReference>